<evidence type="ECO:0000313" key="1">
    <source>
        <dbReference type="EMBL" id="RDC61667.1"/>
    </source>
</evidence>
<sequence>MLKLSTFLFLLVLVMGVSCKEIDKLLTFEMENSQIITLDSGFPLNSSVVSLPMDITTNSEDEFKNNNTQAEFVKDITLKDFKLTITDPPSQDFSFLKNAKVYIALPDNTEEVLLAYRDDIPDTIGNTMELTSTNVELDKYVKAPSFKIRTETTFDKSVTSAITLRADMKFNVTADPL</sequence>
<protein>
    <submittedName>
        <fullName evidence="1">Uncharacterized protein</fullName>
    </submittedName>
</protein>
<comment type="caution">
    <text evidence="1">The sequence shown here is derived from an EMBL/GenBank/DDBJ whole genome shotgun (WGS) entry which is preliminary data.</text>
</comment>
<evidence type="ECO:0000313" key="2">
    <source>
        <dbReference type="Proteomes" id="UP000253919"/>
    </source>
</evidence>
<organism evidence="1 2">
    <name type="scientific">Adhaeribacter pallidiroseus</name>
    <dbReference type="NCBI Taxonomy" id="2072847"/>
    <lineage>
        <taxon>Bacteria</taxon>
        <taxon>Pseudomonadati</taxon>
        <taxon>Bacteroidota</taxon>
        <taxon>Cytophagia</taxon>
        <taxon>Cytophagales</taxon>
        <taxon>Hymenobacteraceae</taxon>
        <taxon>Adhaeribacter</taxon>
    </lineage>
</organism>
<dbReference type="RefSeq" id="WP_115371235.1">
    <property type="nucleotide sequence ID" value="NZ_QASA01000001.1"/>
</dbReference>
<dbReference type="AlphaFoldDB" id="A0A369QEK0"/>
<dbReference type="OrthoDB" id="672279at2"/>
<accession>A0A369QEK0</accession>
<name>A0A369QEK0_9BACT</name>
<keyword evidence="2" id="KW-1185">Reference proteome</keyword>
<gene>
    <name evidence="1" type="ORF">AHMF7616_00247</name>
</gene>
<reference evidence="1 2" key="1">
    <citation type="submission" date="2018-04" db="EMBL/GenBank/DDBJ databases">
        <title>Adhaeribacter sp. HMF7616 genome sequencing and assembly.</title>
        <authorList>
            <person name="Kang H."/>
            <person name="Kang J."/>
            <person name="Cha I."/>
            <person name="Kim H."/>
            <person name="Joh K."/>
        </authorList>
    </citation>
    <scope>NUCLEOTIDE SEQUENCE [LARGE SCALE GENOMIC DNA]</scope>
    <source>
        <strain evidence="1 2">HMF7616</strain>
    </source>
</reference>
<dbReference type="Proteomes" id="UP000253919">
    <property type="component" value="Unassembled WGS sequence"/>
</dbReference>
<dbReference type="EMBL" id="QASA01000001">
    <property type="protein sequence ID" value="RDC61667.1"/>
    <property type="molecule type" value="Genomic_DNA"/>
</dbReference>
<proteinExistence type="predicted"/>
<dbReference type="PROSITE" id="PS51257">
    <property type="entry name" value="PROKAR_LIPOPROTEIN"/>
    <property type="match status" value="1"/>
</dbReference>